<organism evidence="2 3">
    <name type="scientific">Candidatus Kerfeldbacteria bacterium RIFCSPHIGHO2_02_FULL_42_14</name>
    <dbReference type="NCBI Taxonomy" id="1798540"/>
    <lineage>
        <taxon>Bacteria</taxon>
        <taxon>Candidatus Kerfeldiibacteriota</taxon>
    </lineage>
</organism>
<keyword evidence="1" id="KW-0812">Transmembrane</keyword>
<feature type="transmembrane region" description="Helical" evidence="1">
    <location>
        <begin position="6"/>
        <end position="28"/>
    </location>
</feature>
<evidence type="ECO:0000256" key="1">
    <source>
        <dbReference type="SAM" id="Phobius"/>
    </source>
</evidence>
<dbReference type="STRING" id="1798540.A3B74_02105"/>
<accession>A0A1G2AR49</accession>
<keyword evidence="1" id="KW-0472">Membrane</keyword>
<dbReference type="AlphaFoldDB" id="A0A1G2AR49"/>
<dbReference type="Proteomes" id="UP000177165">
    <property type="component" value="Unassembled WGS sequence"/>
</dbReference>
<name>A0A1G2AR49_9BACT</name>
<sequence>MNKKFFIILIVFVTLLIIGGGILVWFLLKYQELNYVTNQPQNVNSRAVNIPVTTTNTQTANANVIEQNTNQEKSNLEQNTEDEITALSRSFIERFGTFSNQNEYENINNLRIYMTKKMQAYADTLIKNAKATDESSPYYGITTKVVSVEINELAPPQAQVKITTQRKETKENSETKVFYQDVEMGVVQEREVWKIDSVTWK</sequence>
<proteinExistence type="predicted"/>
<comment type="caution">
    <text evidence="2">The sequence shown here is derived from an EMBL/GenBank/DDBJ whole genome shotgun (WGS) entry which is preliminary data.</text>
</comment>
<evidence type="ECO:0008006" key="4">
    <source>
        <dbReference type="Google" id="ProtNLM"/>
    </source>
</evidence>
<evidence type="ECO:0000313" key="3">
    <source>
        <dbReference type="Proteomes" id="UP000177165"/>
    </source>
</evidence>
<gene>
    <name evidence="2" type="ORF">A3B74_02105</name>
</gene>
<reference evidence="2 3" key="1">
    <citation type="journal article" date="2016" name="Nat. Commun.">
        <title>Thousands of microbial genomes shed light on interconnected biogeochemical processes in an aquifer system.</title>
        <authorList>
            <person name="Anantharaman K."/>
            <person name="Brown C.T."/>
            <person name="Hug L.A."/>
            <person name="Sharon I."/>
            <person name="Castelle C.J."/>
            <person name="Probst A.J."/>
            <person name="Thomas B.C."/>
            <person name="Singh A."/>
            <person name="Wilkins M.J."/>
            <person name="Karaoz U."/>
            <person name="Brodie E.L."/>
            <person name="Williams K.H."/>
            <person name="Hubbard S.S."/>
            <person name="Banfield J.F."/>
        </authorList>
    </citation>
    <scope>NUCLEOTIDE SEQUENCE [LARGE SCALE GENOMIC DNA]</scope>
</reference>
<dbReference type="EMBL" id="MHKB01000015">
    <property type="protein sequence ID" value="OGY78467.1"/>
    <property type="molecule type" value="Genomic_DNA"/>
</dbReference>
<protein>
    <recommendedName>
        <fullName evidence="4">Tim44-like domain-containing protein</fullName>
    </recommendedName>
</protein>
<evidence type="ECO:0000313" key="2">
    <source>
        <dbReference type="EMBL" id="OGY78467.1"/>
    </source>
</evidence>
<keyword evidence="1" id="KW-1133">Transmembrane helix</keyword>